<evidence type="ECO:0000256" key="4">
    <source>
        <dbReference type="PROSITE-ProRule" id="PRU00322"/>
    </source>
</evidence>
<dbReference type="SMART" id="SM00547">
    <property type="entry name" value="ZnF_RBZ"/>
    <property type="match status" value="3"/>
</dbReference>
<dbReference type="PROSITE" id="PS01358">
    <property type="entry name" value="ZF_RANBP2_1"/>
    <property type="match status" value="2"/>
</dbReference>
<gene>
    <name evidence="7" type="ORF">MKW98_005731</name>
</gene>
<evidence type="ECO:0000256" key="2">
    <source>
        <dbReference type="ARBA" id="ARBA00022771"/>
    </source>
</evidence>
<comment type="caution">
    <text evidence="7">The sequence shown here is derived from an EMBL/GenBank/DDBJ whole genome shotgun (WGS) entry which is preliminary data.</text>
</comment>
<keyword evidence="3" id="KW-0862">Zinc</keyword>
<dbReference type="Pfam" id="PF00641">
    <property type="entry name" value="Zn_ribbon_RanBP"/>
    <property type="match status" value="3"/>
</dbReference>
<dbReference type="PANTHER" id="PTHR23111:SF40">
    <property type="entry name" value="RNA-BINDING PROTEIN INVOLVED IN HETEROCHROMATIN ASSEMBLY-RELATED"/>
    <property type="match status" value="1"/>
</dbReference>
<feature type="domain" description="RanBP2-type" evidence="6">
    <location>
        <begin position="343"/>
        <end position="372"/>
    </location>
</feature>
<evidence type="ECO:0000313" key="8">
    <source>
        <dbReference type="Proteomes" id="UP001202328"/>
    </source>
</evidence>
<dbReference type="Proteomes" id="UP001202328">
    <property type="component" value="Unassembled WGS sequence"/>
</dbReference>
<reference evidence="7" key="1">
    <citation type="submission" date="2022-04" db="EMBL/GenBank/DDBJ databases">
        <title>A functionally conserved STORR gene fusion in Papaver species that diverged 16.8 million years ago.</title>
        <authorList>
            <person name="Catania T."/>
        </authorList>
    </citation>
    <scope>NUCLEOTIDE SEQUENCE</scope>
    <source>
        <strain evidence="7">S-188037</strain>
    </source>
</reference>
<dbReference type="GO" id="GO:0005737">
    <property type="term" value="C:cytoplasm"/>
    <property type="evidence" value="ECO:0007669"/>
    <property type="project" value="TreeGrafter"/>
</dbReference>
<dbReference type="Gene3D" id="4.10.1060.10">
    <property type="entry name" value="Zinc finger, RanBP2-type"/>
    <property type="match status" value="3"/>
</dbReference>
<protein>
    <recommendedName>
        <fullName evidence="6">RanBP2-type domain-containing protein</fullName>
    </recommendedName>
</protein>
<dbReference type="PROSITE" id="PS50199">
    <property type="entry name" value="ZF_RANBP2_2"/>
    <property type="match status" value="3"/>
</dbReference>
<evidence type="ECO:0000256" key="3">
    <source>
        <dbReference type="ARBA" id="ARBA00022833"/>
    </source>
</evidence>
<evidence type="ECO:0000256" key="1">
    <source>
        <dbReference type="ARBA" id="ARBA00022723"/>
    </source>
</evidence>
<keyword evidence="1" id="KW-0479">Metal-binding</keyword>
<dbReference type="SUPFAM" id="SSF90209">
    <property type="entry name" value="Ran binding protein zinc finger-like"/>
    <property type="match status" value="2"/>
</dbReference>
<feature type="domain" description="RanBP2-type" evidence="6">
    <location>
        <begin position="376"/>
        <end position="405"/>
    </location>
</feature>
<evidence type="ECO:0000256" key="5">
    <source>
        <dbReference type="SAM" id="MobiDB-lite"/>
    </source>
</evidence>
<proteinExistence type="predicted"/>
<organism evidence="7 8">
    <name type="scientific">Papaver atlanticum</name>
    <dbReference type="NCBI Taxonomy" id="357466"/>
    <lineage>
        <taxon>Eukaryota</taxon>
        <taxon>Viridiplantae</taxon>
        <taxon>Streptophyta</taxon>
        <taxon>Embryophyta</taxon>
        <taxon>Tracheophyta</taxon>
        <taxon>Spermatophyta</taxon>
        <taxon>Magnoliopsida</taxon>
        <taxon>Ranunculales</taxon>
        <taxon>Papaveraceae</taxon>
        <taxon>Papaveroideae</taxon>
        <taxon>Papaver</taxon>
    </lineage>
</organism>
<dbReference type="AlphaFoldDB" id="A0AAD4RZN3"/>
<dbReference type="GO" id="GO:0008270">
    <property type="term" value="F:zinc ion binding"/>
    <property type="evidence" value="ECO:0007669"/>
    <property type="project" value="UniProtKB-KW"/>
</dbReference>
<dbReference type="PANTHER" id="PTHR23111">
    <property type="entry name" value="ZINC FINGER PROTEIN"/>
    <property type="match status" value="1"/>
</dbReference>
<feature type="region of interest" description="Disordered" evidence="5">
    <location>
        <begin position="264"/>
        <end position="286"/>
    </location>
</feature>
<sequence>MASSRHLLSATTIFHNIHKTISSKSSLSNTLSFYTPITLPLSTTTSTKPYPFQSFKLCYSAAASTASSIDEFPEIVSETVDSDSHPWPEWVLFLDKLKSKGYFNQSLLGEGDVVTVNVNPRADLNLLKTGCLSFARERFDICKSLSREDIETVVKYGCPSVNRKTVNSGKRLRAFVKLNERDVCGDCGLRGSCDRAYMVLKDSEADARTVDIMRMLLVYAVDPSAEKPNGWEYVQTSARKLLSELIELSETALDPALLKPVVKPTRRHEGREHVGRHERREHVGRHEGRERVVNLEKRQNIEMKKGDWICSKCDFLNFSRNIQCHRCKEDGPKQVSVDDVEMKKGDWTCPKCEFMNFSKNKSCLRCQGPRPKRELLPGEWECPSCDFMNFRKNTTCYKCRCDRPKDNEKEYEDQIWNSPR</sequence>
<name>A0AAD4RZN3_9MAGN</name>
<dbReference type="InterPro" id="IPR001876">
    <property type="entry name" value="Znf_RanBP2"/>
</dbReference>
<keyword evidence="8" id="KW-1185">Reference proteome</keyword>
<keyword evidence="2 4" id="KW-0863">Zinc-finger</keyword>
<evidence type="ECO:0000259" key="6">
    <source>
        <dbReference type="PROSITE" id="PS50199"/>
    </source>
</evidence>
<dbReference type="GO" id="GO:0003729">
    <property type="term" value="F:mRNA binding"/>
    <property type="evidence" value="ECO:0007669"/>
    <property type="project" value="TreeGrafter"/>
</dbReference>
<dbReference type="EMBL" id="JAJJMB010016246">
    <property type="protein sequence ID" value="KAI3848351.1"/>
    <property type="molecule type" value="Genomic_DNA"/>
</dbReference>
<feature type="compositionally biased region" description="Basic and acidic residues" evidence="5">
    <location>
        <begin position="267"/>
        <end position="286"/>
    </location>
</feature>
<dbReference type="InterPro" id="IPR036443">
    <property type="entry name" value="Znf_RanBP2_sf"/>
</dbReference>
<feature type="domain" description="RanBP2-type" evidence="6">
    <location>
        <begin position="304"/>
        <end position="333"/>
    </location>
</feature>
<accession>A0AAD4RZN3</accession>
<evidence type="ECO:0000313" key="7">
    <source>
        <dbReference type="EMBL" id="KAI3848351.1"/>
    </source>
</evidence>